<reference evidence="2 3" key="1">
    <citation type="submission" date="2016-04" db="EMBL/GenBank/DDBJ databases">
        <title>Genome analyses suggest a sexual origin of heterokaryosis in a supposedly ancient asexual fungus.</title>
        <authorList>
            <person name="Ropars J."/>
            <person name="Sedzielewska K."/>
            <person name="Noel J."/>
            <person name="Charron P."/>
            <person name="Farinelli L."/>
            <person name="Marton T."/>
            <person name="Kruger M."/>
            <person name="Pelin A."/>
            <person name="Brachmann A."/>
            <person name="Corradi N."/>
        </authorList>
    </citation>
    <scope>NUCLEOTIDE SEQUENCE [LARGE SCALE GENOMIC DNA]</scope>
    <source>
        <strain evidence="2 3">C2</strain>
    </source>
</reference>
<dbReference type="PANTHER" id="PTHR46023">
    <property type="entry name" value="LIPASE CLASS 3 PROTEIN-LIKE"/>
    <property type="match status" value="1"/>
</dbReference>
<dbReference type="Gene3D" id="3.40.50.1820">
    <property type="entry name" value="alpha/beta hydrolase"/>
    <property type="match status" value="1"/>
</dbReference>
<name>A0A2N1N8Q6_9GLOM</name>
<dbReference type="VEuPathDB" id="FungiDB:RhiirFUN_022137"/>
<organism evidence="2 3">
    <name type="scientific">Rhizophagus irregularis</name>
    <dbReference type="NCBI Taxonomy" id="588596"/>
    <lineage>
        <taxon>Eukaryota</taxon>
        <taxon>Fungi</taxon>
        <taxon>Fungi incertae sedis</taxon>
        <taxon>Mucoromycota</taxon>
        <taxon>Glomeromycotina</taxon>
        <taxon>Glomeromycetes</taxon>
        <taxon>Glomerales</taxon>
        <taxon>Glomeraceae</taxon>
        <taxon>Rhizophagus</taxon>
    </lineage>
</organism>
<proteinExistence type="predicted"/>
<dbReference type="InterPro" id="IPR002921">
    <property type="entry name" value="Fungal_lipase-type"/>
</dbReference>
<feature type="domain" description="Fungal lipase-type" evidence="1">
    <location>
        <begin position="200"/>
        <end position="320"/>
    </location>
</feature>
<dbReference type="GO" id="GO:0016787">
    <property type="term" value="F:hydrolase activity"/>
    <property type="evidence" value="ECO:0007669"/>
    <property type="project" value="UniProtKB-KW"/>
</dbReference>
<gene>
    <name evidence="2" type="ORF">RhiirC2_712027</name>
</gene>
<dbReference type="PANTHER" id="PTHR46023:SF6">
    <property type="entry name" value="LIPASE CLASS 3 FAMILY PROTEIN"/>
    <property type="match status" value="1"/>
</dbReference>
<dbReference type="GO" id="GO:0006629">
    <property type="term" value="P:lipid metabolic process"/>
    <property type="evidence" value="ECO:0007669"/>
    <property type="project" value="InterPro"/>
</dbReference>
<dbReference type="EMBL" id="LLXL01000637">
    <property type="protein sequence ID" value="PKK70283.1"/>
    <property type="molecule type" value="Genomic_DNA"/>
</dbReference>
<evidence type="ECO:0000313" key="2">
    <source>
        <dbReference type="EMBL" id="PKK70283.1"/>
    </source>
</evidence>
<dbReference type="InterPro" id="IPR029058">
    <property type="entry name" value="AB_hydrolase_fold"/>
</dbReference>
<keyword evidence="2" id="KW-0378">Hydrolase</keyword>
<reference evidence="2 3" key="2">
    <citation type="submission" date="2017-10" db="EMBL/GenBank/DDBJ databases">
        <title>Extensive intraspecific genome diversity in a model arbuscular mycorrhizal fungus.</title>
        <authorList>
            <person name="Chen E.C.H."/>
            <person name="Morin E."/>
            <person name="Baudet D."/>
            <person name="Noel J."/>
            <person name="Ndikumana S."/>
            <person name="Charron P."/>
            <person name="St-Onge C."/>
            <person name="Giorgi J."/>
            <person name="Grigoriev I.V."/>
            <person name="Roux C."/>
            <person name="Martin F.M."/>
            <person name="Corradi N."/>
        </authorList>
    </citation>
    <scope>NUCLEOTIDE SEQUENCE [LARGE SCALE GENOMIC DNA]</scope>
    <source>
        <strain evidence="2 3">C2</strain>
    </source>
</reference>
<comment type="caution">
    <text evidence="2">The sequence shown here is derived from an EMBL/GenBank/DDBJ whole genome shotgun (WGS) entry which is preliminary data.</text>
</comment>
<evidence type="ECO:0000313" key="3">
    <source>
        <dbReference type="Proteomes" id="UP000233469"/>
    </source>
</evidence>
<dbReference type="CDD" id="cd00519">
    <property type="entry name" value="Lipase_3"/>
    <property type="match status" value="1"/>
</dbReference>
<sequence length="399" mass="46129">MSSLNGLAVTVRIEQITCSQSLKWTKLKFVNKCTYVSKGSIENLNIPDEWLYHSKLKFRVYEPLLIENTLDDIRSKFQKSQKFQKFQKLVGEHHLHGKAIGCGSIRLNFLEPDQKIERVIDLKAKGSQEIIGRIQISMHTSRTQLQPHSNKYSMLGLLAENKIKKSLERRSKKLICYTKNRKNIPAYMIIEDKPKKSIIICIRGTLSISDILIDLKAYNVDYNCEDYYHCGMHQSANIIFNELCDKIKKYNNYSVKVTGHSLGAAVSSIVAILLQKHEFDTQAWNFATPPCCSFSLTSRTKDFINNFVNENDIITRMSFENLREISKMNLNKNELEGTNRKLYIPGKIYYLHKKDGESELKCGESQPDHLTGISPQHDILNHVVWEYKKNLKTIIQYVK</sequence>
<dbReference type="Proteomes" id="UP000233469">
    <property type="component" value="Unassembled WGS sequence"/>
</dbReference>
<dbReference type="VEuPathDB" id="FungiDB:FUN_016821"/>
<dbReference type="SUPFAM" id="SSF53474">
    <property type="entry name" value="alpha/beta-Hydrolases"/>
    <property type="match status" value="1"/>
</dbReference>
<evidence type="ECO:0000259" key="1">
    <source>
        <dbReference type="Pfam" id="PF01764"/>
    </source>
</evidence>
<dbReference type="Pfam" id="PF01764">
    <property type="entry name" value="Lipase_3"/>
    <property type="match status" value="1"/>
</dbReference>
<dbReference type="VEuPathDB" id="FungiDB:RhiirA1_396305"/>
<protein>
    <submittedName>
        <fullName evidence="2">Alpha/beta-hydrolase</fullName>
    </submittedName>
</protein>
<dbReference type="AlphaFoldDB" id="A0A2N1N8Q6"/>
<accession>A0A2N1N8Q6</accession>